<dbReference type="Pfam" id="PF00398">
    <property type="entry name" value="RrnaAD"/>
    <property type="match status" value="1"/>
</dbReference>
<dbReference type="Proteomes" id="UP000237040">
    <property type="component" value="Unassembled WGS sequence"/>
</dbReference>
<feature type="binding site" evidence="7 8">
    <location>
        <position position="96"/>
    </location>
    <ligand>
        <name>S-adenosyl-L-methionine</name>
        <dbReference type="ChEBI" id="CHEBI:59789"/>
    </ligand>
</feature>
<comment type="catalytic activity">
    <reaction evidence="7">
        <text>adenosine(1518)/adenosine(1519) in 16S rRNA + 4 S-adenosyl-L-methionine = N(6)-dimethyladenosine(1518)/N(6)-dimethyladenosine(1519) in 16S rRNA + 4 S-adenosyl-L-homocysteine + 4 H(+)</text>
        <dbReference type="Rhea" id="RHEA:19609"/>
        <dbReference type="Rhea" id="RHEA-COMP:10232"/>
        <dbReference type="Rhea" id="RHEA-COMP:10233"/>
        <dbReference type="ChEBI" id="CHEBI:15378"/>
        <dbReference type="ChEBI" id="CHEBI:57856"/>
        <dbReference type="ChEBI" id="CHEBI:59789"/>
        <dbReference type="ChEBI" id="CHEBI:74411"/>
        <dbReference type="ChEBI" id="CHEBI:74493"/>
        <dbReference type="EC" id="2.1.1.182"/>
    </reaction>
</comment>
<keyword evidence="4 7" id="KW-0808">Transferase</keyword>
<dbReference type="PROSITE" id="PS51689">
    <property type="entry name" value="SAM_RNA_A_N6_MT"/>
    <property type="match status" value="1"/>
</dbReference>
<keyword evidence="6 7" id="KW-0694">RNA-binding</keyword>
<feature type="domain" description="Ribosomal RNA adenine methylase transferase N-terminal" evidence="9">
    <location>
        <begin position="32"/>
        <end position="196"/>
    </location>
</feature>
<dbReference type="GO" id="GO:0003723">
    <property type="term" value="F:RNA binding"/>
    <property type="evidence" value="ECO:0007669"/>
    <property type="project" value="UniProtKB-UniRule"/>
</dbReference>
<feature type="binding site" evidence="7 8">
    <location>
        <position position="73"/>
    </location>
    <ligand>
        <name>S-adenosyl-L-methionine</name>
        <dbReference type="ChEBI" id="CHEBI:59789"/>
    </ligand>
</feature>
<evidence type="ECO:0000256" key="4">
    <source>
        <dbReference type="ARBA" id="ARBA00022679"/>
    </source>
</evidence>
<dbReference type="SUPFAM" id="SSF53335">
    <property type="entry name" value="S-adenosyl-L-methionine-dependent methyltransferases"/>
    <property type="match status" value="1"/>
</dbReference>
<dbReference type="GO" id="GO:0052908">
    <property type="term" value="F:16S rRNA (adenine(1518)-N(6)/adenine(1519)-N(6))-dimethyltransferase activity"/>
    <property type="evidence" value="ECO:0007669"/>
    <property type="project" value="UniProtKB-EC"/>
</dbReference>
<dbReference type="Gene3D" id="1.10.8.100">
    <property type="entry name" value="Ribosomal RNA adenine dimethylase-like, domain 2"/>
    <property type="match status" value="1"/>
</dbReference>
<dbReference type="InterPro" id="IPR001737">
    <property type="entry name" value="KsgA/Erm"/>
</dbReference>
<comment type="subcellular location">
    <subcellularLocation>
        <location evidence="7">Cytoplasm</location>
    </subcellularLocation>
</comment>
<dbReference type="EMBL" id="PNIL01000005">
    <property type="protein sequence ID" value="PMP68850.1"/>
    <property type="molecule type" value="Genomic_DNA"/>
</dbReference>
<evidence type="ECO:0000313" key="11">
    <source>
        <dbReference type="Proteomes" id="UP000237040"/>
    </source>
</evidence>
<evidence type="ECO:0000256" key="8">
    <source>
        <dbReference type="PROSITE-ProRule" id="PRU01026"/>
    </source>
</evidence>
<dbReference type="AlphaFoldDB" id="A0A2J6WFY0"/>
<reference evidence="10 11" key="1">
    <citation type="submission" date="2018-01" db="EMBL/GenBank/DDBJ databases">
        <title>Metagenomic assembled genomes from two thermal pools in the Uzon Caldera, Kamchatka, Russia.</title>
        <authorList>
            <person name="Wilkins L."/>
            <person name="Ettinger C."/>
        </authorList>
    </citation>
    <scope>NUCLEOTIDE SEQUENCE [LARGE SCALE GENOMIC DNA]</scope>
    <source>
        <strain evidence="10">ZAV-07</strain>
    </source>
</reference>
<dbReference type="InterPro" id="IPR029063">
    <property type="entry name" value="SAM-dependent_MTases_sf"/>
</dbReference>
<accession>A0A2J6WFY0</accession>
<dbReference type="InterPro" id="IPR023165">
    <property type="entry name" value="rRNA_Ade_diMease-like_C"/>
</dbReference>
<comment type="similarity">
    <text evidence="7">Belongs to the class I-like SAM-binding methyltransferase superfamily. rRNA adenine N(6)-methyltransferase family. RsmA subfamily.</text>
</comment>
<evidence type="ECO:0000256" key="5">
    <source>
        <dbReference type="ARBA" id="ARBA00022691"/>
    </source>
</evidence>
<feature type="binding site" evidence="7 8">
    <location>
        <position position="27"/>
    </location>
    <ligand>
        <name>S-adenosyl-L-methionine</name>
        <dbReference type="ChEBI" id="CHEBI:59789"/>
    </ligand>
</feature>
<sequence>MEISREVKLLIDKYNFKASKRLGQNFLVSSSALNFIVEAINPSKDESYIEIGPGFAFLTRNIAQFSKHIYAIELDKRFVQFYEENPIPNVSFILADALTVDFNQFDASEIYGNIPYYITSELIMKVAKSKLSRAVFLVQDEFAKRLVSNIKTKDYGSITVFAKFFFEVKFHKRFPPNFFIPRPDVYSSLIELKRIREFRETYQGFLQFVHKAFNRRRKKLLTTLSEFYNFDFSKIFKDLGLNENVRPEDVSADEFFAIYSLFEKLNTEP</sequence>
<dbReference type="NCBIfam" id="TIGR00755">
    <property type="entry name" value="ksgA"/>
    <property type="match status" value="1"/>
</dbReference>
<name>A0A2J6WFY0_9BACT</name>
<feature type="binding site" evidence="7 8">
    <location>
        <position position="52"/>
    </location>
    <ligand>
        <name>S-adenosyl-L-methionine</name>
        <dbReference type="ChEBI" id="CHEBI:59789"/>
    </ligand>
</feature>
<dbReference type="Gene3D" id="3.40.50.150">
    <property type="entry name" value="Vaccinia Virus protein VP39"/>
    <property type="match status" value="1"/>
</dbReference>
<proteinExistence type="inferred from homology"/>
<comment type="caution">
    <text evidence="10">The sequence shown here is derived from an EMBL/GenBank/DDBJ whole genome shotgun (WGS) entry which is preliminary data.</text>
</comment>
<dbReference type="HAMAP" id="MF_00607">
    <property type="entry name" value="16SrRNA_methyltr_A"/>
    <property type="match status" value="1"/>
</dbReference>
<evidence type="ECO:0000313" key="10">
    <source>
        <dbReference type="EMBL" id="PMP68850.1"/>
    </source>
</evidence>
<organism evidence="10 11">
    <name type="scientific">Caldisericum exile</name>
    <dbReference type="NCBI Taxonomy" id="693075"/>
    <lineage>
        <taxon>Bacteria</taxon>
        <taxon>Pseudomonadati</taxon>
        <taxon>Caldisericota/Cryosericota group</taxon>
        <taxon>Caldisericota</taxon>
        <taxon>Caldisericia</taxon>
        <taxon>Caldisericales</taxon>
        <taxon>Caldisericaceae</taxon>
        <taxon>Caldisericum</taxon>
    </lineage>
</organism>
<feature type="binding site" evidence="7 8">
    <location>
        <position position="113"/>
    </location>
    <ligand>
        <name>S-adenosyl-L-methionine</name>
        <dbReference type="ChEBI" id="CHEBI:59789"/>
    </ligand>
</feature>
<gene>
    <name evidence="7 10" type="primary">rsmA</name>
    <name evidence="7" type="synonym">ksgA</name>
    <name evidence="10" type="ORF">C0189_00380</name>
</gene>
<protein>
    <recommendedName>
        <fullName evidence="7">Ribosomal RNA small subunit methyltransferase A</fullName>
        <ecNumber evidence="7">2.1.1.182</ecNumber>
    </recommendedName>
    <alternativeName>
        <fullName evidence="7">16S rRNA (adenine(1518)-N(6)/adenine(1519)-N(6))-dimethyltransferase</fullName>
    </alternativeName>
    <alternativeName>
        <fullName evidence="7">16S rRNA dimethyladenosine transferase</fullName>
    </alternativeName>
    <alternativeName>
        <fullName evidence="7">16S rRNA dimethylase</fullName>
    </alternativeName>
    <alternativeName>
        <fullName evidence="7">S-adenosylmethionine-6-N', N'-adenosyl(rRNA) dimethyltransferase</fullName>
    </alternativeName>
</protein>
<evidence type="ECO:0000256" key="1">
    <source>
        <dbReference type="ARBA" id="ARBA00022490"/>
    </source>
</evidence>
<dbReference type="GO" id="GO:0005829">
    <property type="term" value="C:cytosol"/>
    <property type="evidence" value="ECO:0007669"/>
    <property type="project" value="TreeGrafter"/>
</dbReference>
<dbReference type="PANTHER" id="PTHR11727">
    <property type="entry name" value="DIMETHYLADENOSINE TRANSFERASE"/>
    <property type="match status" value="1"/>
</dbReference>
<dbReference type="SMART" id="SM00650">
    <property type="entry name" value="rADc"/>
    <property type="match status" value="1"/>
</dbReference>
<keyword evidence="2 7" id="KW-0698">rRNA processing</keyword>
<evidence type="ECO:0000256" key="6">
    <source>
        <dbReference type="ARBA" id="ARBA00022884"/>
    </source>
</evidence>
<dbReference type="CDD" id="cd02440">
    <property type="entry name" value="AdoMet_MTases"/>
    <property type="match status" value="1"/>
</dbReference>
<evidence type="ECO:0000256" key="2">
    <source>
        <dbReference type="ARBA" id="ARBA00022552"/>
    </source>
</evidence>
<evidence type="ECO:0000256" key="3">
    <source>
        <dbReference type="ARBA" id="ARBA00022603"/>
    </source>
</evidence>
<dbReference type="InterPro" id="IPR020598">
    <property type="entry name" value="rRNA_Ade_methylase_Trfase_N"/>
</dbReference>
<keyword evidence="5 7" id="KW-0949">S-adenosyl-L-methionine</keyword>
<dbReference type="PANTHER" id="PTHR11727:SF7">
    <property type="entry name" value="DIMETHYLADENOSINE TRANSFERASE-RELATED"/>
    <property type="match status" value="1"/>
</dbReference>
<keyword evidence="1 7" id="KW-0963">Cytoplasm</keyword>
<dbReference type="InterPro" id="IPR011530">
    <property type="entry name" value="rRNA_adenine_dimethylase"/>
</dbReference>
<keyword evidence="3 7" id="KW-0489">Methyltransferase</keyword>
<comment type="function">
    <text evidence="7">Specifically dimethylates two adjacent adenosines (A1518 and A1519) in the loop of a conserved hairpin near the 3'-end of 16S rRNA in the 30S particle. May play a critical role in biogenesis of 30S subunits.</text>
</comment>
<feature type="binding site" evidence="7 8">
    <location>
        <position position="25"/>
    </location>
    <ligand>
        <name>S-adenosyl-L-methionine</name>
        <dbReference type="ChEBI" id="CHEBI:59789"/>
    </ligand>
</feature>
<dbReference type="EC" id="2.1.1.182" evidence="7"/>
<evidence type="ECO:0000259" key="9">
    <source>
        <dbReference type="SMART" id="SM00650"/>
    </source>
</evidence>
<evidence type="ECO:0000256" key="7">
    <source>
        <dbReference type="HAMAP-Rule" id="MF_00607"/>
    </source>
</evidence>